<dbReference type="AlphaFoldDB" id="A0A161LD59"/>
<evidence type="ECO:0000256" key="2">
    <source>
        <dbReference type="ARBA" id="ARBA00007296"/>
    </source>
</evidence>
<feature type="transmembrane region" description="Helical" evidence="8">
    <location>
        <begin position="47"/>
        <end position="68"/>
    </location>
</feature>
<dbReference type="GO" id="GO:0046961">
    <property type="term" value="F:proton-transporting ATPase activity, rotational mechanism"/>
    <property type="evidence" value="ECO:0007669"/>
    <property type="project" value="InterPro"/>
</dbReference>
<reference evidence="11" key="1">
    <citation type="submission" date="2016-04" db="EMBL/GenBank/DDBJ databases">
        <title>Draft genome sequence of Paludibacter jiangxiensis strain NM7.</title>
        <authorList>
            <person name="Qiu Y."/>
            <person name="Matsuura N."/>
            <person name="Ohashi A."/>
            <person name="Tourlousse M.D."/>
            <person name="Sekiguchi Y."/>
        </authorList>
    </citation>
    <scope>NUCLEOTIDE SEQUENCE [LARGE SCALE GENOMIC DNA]</scope>
    <source>
        <strain evidence="11">NM7</strain>
    </source>
</reference>
<evidence type="ECO:0000256" key="7">
    <source>
        <dbReference type="ARBA" id="ARBA00023136"/>
    </source>
</evidence>
<dbReference type="PRINTS" id="PR00122">
    <property type="entry name" value="VACATPASE"/>
</dbReference>
<dbReference type="InterPro" id="IPR000245">
    <property type="entry name" value="ATPase_proteolipid_csu"/>
</dbReference>
<comment type="similarity">
    <text evidence="2 8">Belongs to the V-ATPase proteolipid subunit family.</text>
</comment>
<feature type="domain" description="V-ATPase proteolipid subunit C-like" evidence="9">
    <location>
        <begin position="9"/>
        <end position="68"/>
    </location>
</feature>
<feature type="transmembrane region" description="Helical" evidence="8">
    <location>
        <begin position="75"/>
        <end position="94"/>
    </location>
</feature>
<sequence>MEPILFAYIGIAFLLGLSGVGSAYGTSIAGNSVIGALKKNPDIFGKAMVLTALPGSQGLFGFLGYFLLKPFLVEHITMFQGVAICFTGIAVGAVELLTSIRQGQVCANGASAMGNGHDVFNNTLILAVFPELYSIIAVAAAFLVSTSLGVPAA</sequence>
<dbReference type="Proteomes" id="UP000076586">
    <property type="component" value="Unassembled WGS sequence"/>
</dbReference>
<dbReference type="InterPro" id="IPR035921">
    <property type="entry name" value="F/V-ATP_Csub_sf"/>
</dbReference>
<dbReference type="Pfam" id="PF00137">
    <property type="entry name" value="ATP-synt_C"/>
    <property type="match status" value="2"/>
</dbReference>
<keyword evidence="5 8" id="KW-1133">Transmembrane helix</keyword>
<reference evidence="11" key="2">
    <citation type="journal article" date="2017" name="Genome Announc.">
        <title>Draft genome sequence of Paludibacter jiangxiensis NM7(T), a propionate-producing fermentative bacterium.</title>
        <authorList>
            <person name="Qiu Y.-L."/>
            <person name="Tourlousse D.M."/>
            <person name="Matsuura N."/>
            <person name="Ohashi A."/>
            <person name="Sekiguchi Y."/>
        </authorList>
    </citation>
    <scope>NUCLEOTIDE SEQUENCE [LARGE SCALE GENOMIC DNA]</scope>
    <source>
        <strain evidence="11">NM7</strain>
    </source>
</reference>
<evidence type="ECO:0000256" key="8">
    <source>
        <dbReference type="RuleBase" id="RU363060"/>
    </source>
</evidence>
<gene>
    <name evidence="10" type="ORF">PJIAN_1351</name>
</gene>
<protein>
    <submittedName>
        <fullName evidence="10">V/A-type H+-transporting ATPase subunit K</fullName>
    </submittedName>
</protein>
<keyword evidence="11" id="KW-1185">Reference proteome</keyword>
<name>A0A161LD59_9BACT</name>
<comment type="subcellular location">
    <subcellularLocation>
        <location evidence="1">Membrane</location>
        <topology evidence="1">Multi-pass membrane protein</topology>
    </subcellularLocation>
</comment>
<dbReference type="STRING" id="681398.PJIAN_1351"/>
<dbReference type="SUPFAM" id="SSF81333">
    <property type="entry name" value="F1F0 ATP synthase subunit C"/>
    <property type="match status" value="2"/>
</dbReference>
<dbReference type="RefSeq" id="WP_068701430.1">
    <property type="nucleotide sequence ID" value="NZ_BDCR01000001.1"/>
</dbReference>
<comment type="caution">
    <text evidence="10">The sequence shown here is derived from an EMBL/GenBank/DDBJ whole genome shotgun (WGS) entry which is preliminary data.</text>
</comment>
<dbReference type="CDD" id="cd18180">
    <property type="entry name" value="ATP-synt_Vo_Ao_c_NTPK_rpt2"/>
    <property type="match status" value="1"/>
</dbReference>
<dbReference type="PANTHER" id="PTHR10263">
    <property type="entry name" value="V-TYPE PROTON ATPASE PROTEOLIPID SUBUNIT"/>
    <property type="match status" value="1"/>
</dbReference>
<evidence type="ECO:0000256" key="1">
    <source>
        <dbReference type="ARBA" id="ARBA00004141"/>
    </source>
</evidence>
<accession>A0A161LD59</accession>
<feature type="domain" description="V-ATPase proteolipid subunit C-like" evidence="9">
    <location>
        <begin position="88"/>
        <end position="143"/>
    </location>
</feature>
<dbReference type="CDD" id="cd18179">
    <property type="entry name" value="ATP-synt_Vo_Ao_c_NTPK_rpt1"/>
    <property type="match status" value="1"/>
</dbReference>
<dbReference type="OrthoDB" id="384481at2"/>
<evidence type="ECO:0000256" key="4">
    <source>
        <dbReference type="ARBA" id="ARBA00022692"/>
    </source>
</evidence>
<comment type="caution">
    <text evidence="8">Lacks conserved residue(s) required for the propagation of feature annotation.</text>
</comment>
<dbReference type="Gene3D" id="1.20.120.610">
    <property type="entry name" value="lithium bound rotor ring of v- atpase"/>
    <property type="match status" value="1"/>
</dbReference>
<dbReference type="GO" id="GO:0033179">
    <property type="term" value="C:proton-transporting V-type ATPase, V0 domain"/>
    <property type="evidence" value="ECO:0007669"/>
    <property type="project" value="InterPro"/>
</dbReference>
<evidence type="ECO:0000256" key="3">
    <source>
        <dbReference type="ARBA" id="ARBA00022448"/>
    </source>
</evidence>
<evidence type="ECO:0000313" key="11">
    <source>
        <dbReference type="Proteomes" id="UP000076586"/>
    </source>
</evidence>
<proteinExistence type="inferred from homology"/>
<keyword evidence="6 8" id="KW-0406">Ion transport</keyword>
<evidence type="ECO:0000256" key="6">
    <source>
        <dbReference type="ARBA" id="ARBA00023065"/>
    </source>
</evidence>
<evidence type="ECO:0000256" key="5">
    <source>
        <dbReference type="ARBA" id="ARBA00022989"/>
    </source>
</evidence>
<keyword evidence="4 8" id="KW-0812">Transmembrane</keyword>
<organism evidence="10 11">
    <name type="scientific">Paludibacter jiangxiensis</name>
    <dbReference type="NCBI Taxonomy" id="681398"/>
    <lineage>
        <taxon>Bacteria</taxon>
        <taxon>Pseudomonadati</taxon>
        <taxon>Bacteroidota</taxon>
        <taxon>Bacteroidia</taxon>
        <taxon>Bacteroidales</taxon>
        <taxon>Paludibacteraceae</taxon>
        <taxon>Paludibacter</taxon>
    </lineage>
</organism>
<keyword evidence="3 8" id="KW-0813">Transport</keyword>
<dbReference type="EMBL" id="BDCR01000001">
    <property type="protein sequence ID" value="GAT61767.1"/>
    <property type="molecule type" value="Genomic_DNA"/>
</dbReference>
<keyword evidence="7 8" id="KW-0472">Membrane</keyword>
<evidence type="ECO:0000259" key="9">
    <source>
        <dbReference type="Pfam" id="PF00137"/>
    </source>
</evidence>
<dbReference type="InterPro" id="IPR002379">
    <property type="entry name" value="ATPase_proteolipid_c-like_dom"/>
</dbReference>
<evidence type="ECO:0000313" key="10">
    <source>
        <dbReference type="EMBL" id="GAT61767.1"/>
    </source>
</evidence>